<dbReference type="InterPro" id="IPR036188">
    <property type="entry name" value="FAD/NAD-bd_sf"/>
</dbReference>
<comment type="similarity">
    <text evidence="3">Belongs to the 3-hydroxybenzoate 6-hydroxylase family.</text>
</comment>
<dbReference type="Gene3D" id="3.50.50.60">
    <property type="entry name" value="FAD/NAD(P)-binding domain"/>
    <property type="match status" value="1"/>
</dbReference>
<keyword evidence="2" id="KW-0503">Monooxygenase</keyword>
<dbReference type="SUPFAM" id="SSF51905">
    <property type="entry name" value="FAD/NAD(P)-binding domain"/>
    <property type="match status" value="1"/>
</dbReference>
<protein>
    <submittedName>
        <fullName evidence="5">Humulone synthase 2</fullName>
    </submittedName>
</protein>
<dbReference type="AlphaFoldDB" id="X5DAD9"/>
<name>X5DAD9_HUMLU</name>
<evidence type="ECO:0000313" key="5">
    <source>
        <dbReference type="EMBL" id="AHW57726.1"/>
    </source>
</evidence>
<dbReference type="Pfam" id="PF01494">
    <property type="entry name" value="FAD_binding_3"/>
    <property type="match status" value="1"/>
</dbReference>
<dbReference type="GO" id="GO:0071949">
    <property type="term" value="F:FAD binding"/>
    <property type="evidence" value="ECO:0007669"/>
    <property type="project" value="InterPro"/>
</dbReference>
<dbReference type="InterPro" id="IPR002938">
    <property type="entry name" value="FAD-bd"/>
</dbReference>
<sequence>MATATAYTFFFSSTTFVRQYSKSQQYGLSDRKCKPNLGLLMVKAQSNNSYYRSQVREEDIVIVGGGIAGLATTVSLHRQGVGSLVLEQGESLRTGGIALSLYKNGWRVLDAIGVGSDIRSQFIELQGVIIQSVDGRVLKAFNFKDEDESQEARAVERGVLLKTLASQLPPETIRFSSKLTKISRRHIGDDTMLELADGTRLSAKVVIGCEGIGSPIAKWMGFPEPKYVGYCSIRGLGYFPNGHSYQNNITNINGSGVRAGWFPVSSTKIYWNISFKRDSPGPKISDPDELRKQSKDLLRGWPAETLLNIIDHTLDDTIIRAPTADRWLWPGLNPLAYSGRVVVVGDAWHPMTPNLGQGASIALEDSVVLGRKLAHAVKSGSSSSVEEALESYERERWPVVFPLAIKANLLGEVLQTRNSIVGYFRDNIFIPRLNPQSMFKHTNFDVQPLGLHTK</sequence>
<evidence type="ECO:0000259" key="4">
    <source>
        <dbReference type="Pfam" id="PF01494"/>
    </source>
</evidence>
<evidence type="ECO:0000256" key="1">
    <source>
        <dbReference type="ARBA" id="ARBA00023002"/>
    </source>
</evidence>
<organism evidence="5">
    <name type="scientific">Humulus lupulus</name>
    <name type="common">European hop</name>
    <dbReference type="NCBI Taxonomy" id="3486"/>
    <lineage>
        <taxon>Eukaryota</taxon>
        <taxon>Viridiplantae</taxon>
        <taxon>Streptophyta</taxon>
        <taxon>Embryophyta</taxon>
        <taxon>Tracheophyta</taxon>
        <taxon>Spermatophyta</taxon>
        <taxon>Magnoliopsida</taxon>
        <taxon>eudicotyledons</taxon>
        <taxon>Gunneridae</taxon>
        <taxon>Pentapetalae</taxon>
        <taxon>rosids</taxon>
        <taxon>fabids</taxon>
        <taxon>Rosales</taxon>
        <taxon>Cannabaceae</taxon>
        <taxon>Humulus</taxon>
    </lineage>
</organism>
<dbReference type="PRINTS" id="PR00420">
    <property type="entry name" value="RNGMNOXGNASE"/>
</dbReference>
<proteinExistence type="evidence at transcript level"/>
<dbReference type="EMBL" id="KJ398145">
    <property type="protein sequence ID" value="AHW57726.1"/>
    <property type="molecule type" value="mRNA"/>
</dbReference>
<evidence type="ECO:0000256" key="2">
    <source>
        <dbReference type="ARBA" id="ARBA00023033"/>
    </source>
</evidence>
<dbReference type="SMR" id="X5DAD9"/>
<dbReference type="PANTHER" id="PTHR45934:SF9">
    <property type="entry name" value="FAD_NAD(P)-BINDING OXIDOREDUCTASE FAMILY PROTEIN"/>
    <property type="match status" value="1"/>
</dbReference>
<reference evidence="5" key="1">
    <citation type="submission" date="2014-01" db="EMBL/GenBank/DDBJ databases">
        <title>Analysis of bitter acid biosynthesis in the Humulus lupulus cultivar 'Teamaker' reveals candidate humulone synthases.</title>
        <authorList>
            <person name="Clark S.M."/>
            <person name="Page J.E."/>
        </authorList>
    </citation>
    <scope>NUCLEOTIDE SEQUENCE</scope>
</reference>
<dbReference type="PANTHER" id="PTHR45934">
    <property type="entry name" value="FAD/NAD(P)-BINDING OXIDOREDUCTASE FAMILY PROTEIN"/>
    <property type="match status" value="1"/>
</dbReference>
<accession>X5DAD9</accession>
<keyword evidence="1" id="KW-0560">Oxidoreductase</keyword>
<dbReference type="InterPro" id="IPR044560">
    <property type="entry name" value="MOase"/>
</dbReference>
<evidence type="ECO:0000256" key="3">
    <source>
        <dbReference type="ARBA" id="ARBA00024018"/>
    </source>
</evidence>
<feature type="domain" description="FAD-binding" evidence="4">
    <location>
        <begin position="59"/>
        <end position="400"/>
    </location>
</feature>
<dbReference type="GO" id="GO:0004497">
    <property type="term" value="F:monooxygenase activity"/>
    <property type="evidence" value="ECO:0007669"/>
    <property type="project" value="UniProtKB-KW"/>
</dbReference>